<evidence type="ECO:0000313" key="8">
    <source>
        <dbReference type="EMBL" id="KAK9763086.1"/>
    </source>
</evidence>
<evidence type="ECO:0000256" key="5">
    <source>
        <dbReference type="ARBA" id="ARBA00023128"/>
    </source>
</evidence>
<protein>
    <recommendedName>
        <fullName evidence="7">Large ribosomal subunit protein bL32m</fullName>
    </recommendedName>
</protein>
<evidence type="ECO:0000256" key="4">
    <source>
        <dbReference type="ARBA" id="ARBA00022980"/>
    </source>
</evidence>
<comment type="caution">
    <text evidence="8">The sequence shown here is derived from an EMBL/GenBank/DDBJ whole genome shotgun (WGS) entry which is preliminary data.</text>
</comment>
<dbReference type="SUPFAM" id="SSF57829">
    <property type="entry name" value="Zn-binding ribosomal proteins"/>
    <property type="match status" value="1"/>
</dbReference>
<name>A0ABR2WNM3_9FUNG</name>
<gene>
    <name evidence="8" type="ORF">K7432_010565</name>
</gene>
<dbReference type="Pfam" id="PF01783">
    <property type="entry name" value="Ribosomal_L32p"/>
    <property type="match status" value="1"/>
</dbReference>
<comment type="subcellular location">
    <subcellularLocation>
        <location evidence="1">Mitochondrion</location>
    </subcellularLocation>
</comment>
<keyword evidence="4" id="KW-0689">Ribosomal protein</keyword>
<dbReference type="InterPro" id="IPR002677">
    <property type="entry name" value="Ribosomal_bL32"/>
</dbReference>
<dbReference type="NCBIfam" id="TIGR01031">
    <property type="entry name" value="rpmF_bact"/>
    <property type="match status" value="1"/>
</dbReference>
<dbReference type="PANTHER" id="PTHR21026:SF2">
    <property type="entry name" value="LARGE RIBOSOMAL SUBUNIT PROTEIN BL32M"/>
    <property type="match status" value="1"/>
</dbReference>
<dbReference type="InterPro" id="IPR011332">
    <property type="entry name" value="Ribosomal_zn-bd"/>
</dbReference>
<keyword evidence="6" id="KW-0687">Ribonucleoprotein</keyword>
<organism evidence="8 9">
    <name type="scientific">Basidiobolus ranarum</name>
    <dbReference type="NCBI Taxonomy" id="34480"/>
    <lineage>
        <taxon>Eukaryota</taxon>
        <taxon>Fungi</taxon>
        <taxon>Fungi incertae sedis</taxon>
        <taxon>Zoopagomycota</taxon>
        <taxon>Entomophthoromycotina</taxon>
        <taxon>Basidiobolomycetes</taxon>
        <taxon>Basidiobolales</taxon>
        <taxon>Basidiobolaceae</taxon>
        <taxon>Basidiobolus</taxon>
    </lineage>
</organism>
<evidence type="ECO:0000256" key="1">
    <source>
        <dbReference type="ARBA" id="ARBA00004173"/>
    </source>
</evidence>
<keyword evidence="9" id="KW-1185">Reference proteome</keyword>
<reference evidence="8 9" key="1">
    <citation type="submission" date="2023-04" db="EMBL/GenBank/DDBJ databases">
        <title>Genome of Basidiobolus ranarum AG-B5.</title>
        <authorList>
            <person name="Stajich J.E."/>
            <person name="Carter-House D."/>
            <person name="Gryganskyi A."/>
        </authorList>
    </citation>
    <scope>NUCLEOTIDE SEQUENCE [LARGE SCALE GENOMIC DNA]</scope>
    <source>
        <strain evidence="8 9">AG-B5</strain>
    </source>
</reference>
<evidence type="ECO:0000256" key="3">
    <source>
        <dbReference type="ARBA" id="ARBA00022946"/>
    </source>
</evidence>
<evidence type="ECO:0000256" key="6">
    <source>
        <dbReference type="ARBA" id="ARBA00023274"/>
    </source>
</evidence>
<dbReference type="HAMAP" id="MF_00340">
    <property type="entry name" value="Ribosomal_bL32"/>
    <property type="match status" value="1"/>
</dbReference>
<dbReference type="Proteomes" id="UP001479436">
    <property type="component" value="Unassembled WGS sequence"/>
</dbReference>
<evidence type="ECO:0000313" key="9">
    <source>
        <dbReference type="Proteomes" id="UP001479436"/>
    </source>
</evidence>
<evidence type="ECO:0000256" key="2">
    <source>
        <dbReference type="ARBA" id="ARBA00008560"/>
    </source>
</evidence>
<proteinExistence type="inferred from homology"/>
<dbReference type="InterPro" id="IPR051991">
    <property type="entry name" value="Mitoribosomal_protein_bL32"/>
</dbReference>
<dbReference type="PANTHER" id="PTHR21026">
    <property type="entry name" value="39S RIBOSOMAL PROTEIN L32, MITOCHONDRIAL"/>
    <property type="match status" value="1"/>
</dbReference>
<keyword evidence="3" id="KW-0809">Transit peptide</keyword>
<accession>A0ABR2WNM3</accession>
<comment type="similarity">
    <text evidence="2">Belongs to the bacterial ribosomal protein bL32 family.</text>
</comment>
<sequence>MNTTASFLTLFRSSLLRSNPVLSQPVNTGLRAVGIGSQIIGDLLGSILWAVPKKKTSHSKKRMRASNKALKNITNIMRCHSCGRPKLMHHICKYCYKDIRKKLLGSSEDSTTLA</sequence>
<dbReference type="EMBL" id="JASJQH010000736">
    <property type="protein sequence ID" value="KAK9763086.1"/>
    <property type="molecule type" value="Genomic_DNA"/>
</dbReference>
<evidence type="ECO:0000256" key="7">
    <source>
        <dbReference type="ARBA" id="ARBA00039935"/>
    </source>
</evidence>
<keyword evidence="5" id="KW-0496">Mitochondrion</keyword>